<comment type="function">
    <text evidence="5 11">Specifically methylates the uridine in position 2552 of 23S rRNA at the 2'-O position of the ribose in the fully assembled 50S ribosomal subunit.</text>
</comment>
<keyword evidence="11" id="KW-0963">Cytoplasm</keyword>
<feature type="binding site" evidence="11">
    <location>
        <position position="60"/>
    </location>
    <ligand>
        <name>S-adenosyl-L-methionine</name>
        <dbReference type="ChEBI" id="CHEBI:59789"/>
    </ligand>
</feature>
<name>A0A1K2HN80_9NEIS</name>
<evidence type="ECO:0000256" key="7">
    <source>
        <dbReference type="ARBA" id="ARBA00041129"/>
    </source>
</evidence>
<protein>
    <recommendedName>
        <fullName evidence="7 11">Ribosomal RNA large subunit methyltransferase E</fullName>
        <ecNumber evidence="6 11">2.1.1.166</ecNumber>
    </recommendedName>
    <alternativeName>
        <fullName evidence="9 11">23S rRNA Um2552 methyltransferase</fullName>
    </alternativeName>
    <alternativeName>
        <fullName evidence="8 11">rRNA (uridine-2'-O-)-methyltransferase</fullName>
    </alternativeName>
</protein>
<feature type="binding site" evidence="11">
    <location>
        <position position="96"/>
    </location>
    <ligand>
        <name>S-adenosyl-L-methionine</name>
        <dbReference type="ChEBI" id="CHEBI:59789"/>
    </ligand>
</feature>
<feature type="binding site" evidence="11">
    <location>
        <position position="121"/>
    </location>
    <ligand>
        <name>S-adenosyl-L-methionine</name>
        <dbReference type="ChEBI" id="CHEBI:59789"/>
    </ligand>
</feature>
<evidence type="ECO:0000256" key="1">
    <source>
        <dbReference type="ARBA" id="ARBA00022552"/>
    </source>
</evidence>
<evidence type="ECO:0000256" key="12">
    <source>
        <dbReference type="PIRSR" id="PIRSR005461-1"/>
    </source>
</evidence>
<feature type="domain" description="Ribosomal RNA methyltransferase FtsJ" evidence="13">
    <location>
        <begin position="28"/>
        <end position="204"/>
    </location>
</feature>
<dbReference type="AlphaFoldDB" id="A0A1K2HN80"/>
<dbReference type="FunFam" id="3.40.50.150:FF:000005">
    <property type="entry name" value="Ribosomal RNA large subunit methyltransferase E"/>
    <property type="match status" value="1"/>
</dbReference>
<evidence type="ECO:0000256" key="9">
    <source>
        <dbReference type="ARBA" id="ARBA00042745"/>
    </source>
</evidence>
<dbReference type="RefSeq" id="WP_072429350.1">
    <property type="nucleotide sequence ID" value="NZ_FPKR01000011.1"/>
</dbReference>
<dbReference type="NCBIfam" id="NF008390">
    <property type="entry name" value="PRK11188.1"/>
    <property type="match status" value="1"/>
</dbReference>
<dbReference type="Pfam" id="PF01728">
    <property type="entry name" value="FtsJ"/>
    <property type="match status" value="1"/>
</dbReference>
<keyword evidence="15" id="KW-1185">Reference proteome</keyword>
<dbReference type="EC" id="2.1.1.166" evidence="6 11"/>
<dbReference type="GO" id="GO:0005737">
    <property type="term" value="C:cytoplasm"/>
    <property type="evidence" value="ECO:0007669"/>
    <property type="project" value="UniProtKB-SubCell"/>
</dbReference>
<keyword evidence="3 11" id="KW-0808">Transferase</keyword>
<evidence type="ECO:0000256" key="5">
    <source>
        <dbReference type="ARBA" id="ARBA00037569"/>
    </source>
</evidence>
<evidence type="ECO:0000259" key="13">
    <source>
        <dbReference type="Pfam" id="PF01728"/>
    </source>
</evidence>
<dbReference type="Proteomes" id="UP000186513">
    <property type="component" value="Unassembled WGS sequence"/>
</dbReference>
<evidence type="ECO:0000256" key="11">
    <source>
        <dbReference type="HAMAP-Rule" id="MF_01547"/>
    </source>
</evidence>
<dbReference type="InterPro" id="IPR029063">
    <property type="entry name" value="SAM-dependent_MTases_sf"/>
</dbReference>
<dbReference type="SUPFAM" id="SSF53335">
    <property type="entry name" value="S-adenosyl-L-methionine-dependent methyltransferases"/>
    <property type="match status" value="1"/>
</dbReference>
<reference evidence="14 15" key="1">
    <citation type="submission" date="2016-11" db="EMBL/GenBank/DDBJ databases">
        <authorList>
            <person name="Jaros S."/>
            <person name="Januszkiewicz K."/>
            <person name="Wedrychowicz H."/>
        </authorList>
    </citation>
    <scope>NUCLEOTIDE SEQUENCE [LARGE SCALE GENOMIC DNA]</scope>
    <source>
        <strain evidence="14 15">DSM 18899</strain>
    </source>
</reference>
<evidence type="ECO:0000256" key="4">
    <source>
        <dbReference type="ARBA" id="ARBA00022691"/>
    </source>
</evidence>
<feature type="active site" description="Proton acceptor" evidence="11 12">
    <location>
        <position position="161"/>
    </location>
</feature>
<dbReference type="STRING" id="1121279.SAMN02745887_02856"/>
<dbReference type="PANTHER" id="PTHR10920">
    <property type="entry name" value="RIBOSOMAL RNA METHYLTRANSFERASE"/>
    <property type="match status" value="1"/>
</dbReference>
<comment type="subcellular location">
    <subcellularLocation>
        <location evidence="11">Cytoplasm</location>
    </subcellularLocation>
</comment>
<dbReference type="EMBL" id="FPKR01000011">
    <property type="protein sequence ID" value="SFZ78215.1"/>
    <property type="molecule type" value="Genomic_DNA"/>
</dbReference>
<feature type="binding site" evidence="11">
    <location>
        <position position="62"/>
    </location>
    <ligand>
        <name>S-adenosyl-L-methionine</name>
        <dbReference type="ChEBI" id="CHEBI:59789"/>
    </ligand>
</feature>
<dbReference type="InterPro" id="IPR015507">
    <property type="entry name" value="rRNA-MeTfrase_E"/>
</dbReference>
<evidence type="ECO:0000256" key="10">
    <source>
        <dbReference type="ARBA" id="ARBA00048970"/>
    </source>
</evidence>
<evidence type="ECO:0000313" key="15">
    <source>
        <dbReference type="Proteomes" id="UP000186513"/>
    </source>
</evidence>
<evidence type="ECO:0000256" key="6">
    <source>
        <dbReference type="ARBA" id="ARBA00038861"/>
    </source>
</evidence>
<dbReference type="InterPro" id="IPR002877">
    <property type="entry name" value="RNA_MeTrfase_FtsJ_dom"/>
</dbReference>
<evidence type="ECO:0000256" key="3">
    <source>
        <dbReference type="ARBA" id="ARBA00022679"/>
    </source>
</evidence>
<keyword evidence="4 11" id="KW-0949">S-adenosyl-L-methionine</keyword>
<evidence type="ECO:0000256" key="8">
    <source>
        <dbReference type="ARBA" id="ARBA00041995"/>
    </source>
</evidence>
<sequence length="206" mass="23147">MARSRTSKAWLQEHVNDHYVHQAQKDGYRSRAAYKLMEIDDKDKLLKPGLWVADLGAAPGSWSQVAKRRVGDAGRVFALDILEMTPIHGVEFVQGDFREESVLAQFTQLLNGRQMDLVICDMAPNISGMAVIDQGRSYHLCELALEFCTDHLKPGGHFLVKTFQGSGYNEYLQQMRAMFASVLSRKPAASRDRSSEIYLLGKGKKP</sequence>
<dbReference type="InterPro" id="IPR050082">
    <property type="entry name" value="RNA_methyltr_RlmE"/>
</dbReference>
<comment type="similarity">
    <text evidence="11">Belongs to the class I-like SAM-binding methyltransferase superfamily. RNA methyltransferase RlmE family.</text>
</comment>
<organism evidence="14 15">
    <name type="scientific">Chitinimonas taiwanensis DSM 18899</name>
    <dbReference type="NCBI Taxonomy" id="1121279"/>
    <lineage>
        <taxon>Bacteria</taxon>
        <taxon>Pseudomonadati</taxon>
        <taxon>Pseudomonadota</taxon>
        <taxon>Betaproteobacteria</taxon>
        <taxon>Neisseriales</taxon>
        <taxon>Chitinibacteraceae</taxon>
        <taxon>Chitinimonas</taxon>
    </lineage>
</organism>
<keyword evidence="2 11" id="KW-0489">Methyltransferase</keyword>
<feature type="binding site" evidence="11">
    <location>
        <position position="80"/>
    </location>
    <ligand>
        <name>S-adenosyl-L-methionine</name>
        <dbReference type="ChEBI" id="CHEBI:59789"/>
    </ligand>
</feature>
<dbReference type="Gene3D" id="3.40.50.150">
    <property type="entry name" value="Vaccinia Virus protein VP39"/>
    <property type="match status" value="1"/>
</dbReference>
<evidence type="ECO:0000256" key="2">
    <source>
        <dbReference type="ARBA" id="ARBA00022603"/>
    </source>
</evidence>
<dbReference type="OrthoDB" id="9790080at2"/>
<dbReference type="PANTHER" id="PTHR10920:SF18">
    <property type="entry name" value="RRNA METHYLTRANSFERASE 2, MITOCHONDRIAL"/>
    <property type="match status" value="1"/>
</dbReference>
<dbReference type="PIRSF" id="PIRSF005461">
    <property type="entry name" value="23S_rRNA_mtase"/>
    <property type="match status" value="1"/>
</dbReference>
<keyword evidence="1 11" id="KW-0698">rRNA processing</keyword>
<accession>A0A1K2HN80</accession>
<evidence type="ECO:0000313" key="14">
    <source>
        <dbReference type="EMBL" id="SFZ78215.1"/>
    </source>
</evidence>
<proteinExistence type="inferred from homology"/>
<comment type="catalytic activity">
    <reaction evidence="10 11">
        <text>uridine(2552) in 23S rRNA + S-adenosyl-L-methionine = 2'-O-methyluridine(2552) in 23S rRNA + S-adenosyl-L-homocysteine + H(+)</text>
        <dbReference type="Rhea" id="RHEA:42720"/>
        <dbReference type="Rhea" id="RHEA-COMP:10202"/>
        <dbReference type="Rhea" id="RHEA-COMP:10203"/>
        <dbReference type="ChEBI" id="CHEBI:15378"/>
        <dbReference type="ChEBI" id="CHEBI:57856"/>
        <dbReference type="ChEBI" id="CHEBI:59789"/>
        <dbReference type="ChEBI" id="CHEBI:65315"/>
        <dbReference type="ChEBI" id="CHEBI:74478"/>
        <dbReference type="EC" id="2.1.1.166"/>
    </reaction>
</comment>
<dbReference type="HAMAP" id="MF_01547">
    <property type="entry name" value="RNA_methyltr_E"/>
    <property type="match status" value="1"/>
</dbReference>
<gene>
    <name evidence="11" type="primary">rlmE</name>
    <name evidence="11" type="synonym">ftsJ</name>
    <name evidence="11" type="synonym">rrmJ</name>
    <name evidence="14" type="ORF">SAMN02745887_02856</name>
</gene>
<dbReference type="GO" id="GO:0008650">
    <property type="term" value="F:rRNA (uridine-2'-O-)-methyltransferase activity"/>
    <property type="evidence" value="ECO:0007669"/>
    <property type="project" value="UniProtKB-UniRule"/>
</dbReference>